<reference evidence="15 16" key="1">
    <citation type="journal article" date="2024" name="Nat. Commun.">
        <title>Phylogenomics reveals the evolutionary origins of lichenization in chlorophyte algae.</title>
        <authorList>
            <person name="Puginier C."/>
            <person name="Libourel C."/>
            <person name="Otte J."/>
            <person name="Skaloud P."/>
            <person name="Haon M."/>
            <person name="Grisel S."/>
            <person name="Petersen M."/>
            <person name="Berrin J.G."/>
            <person name="Delaux P.M."/>
            <person name="Dal Grande F."/>
            <person name="Keller J."/>
        </authorList>
    </citation>
    <scope>NUCLEOTIDE SEQUENCE [LARGE SCALE GENOMIC DNA]</scope>
    <source>
        <strain evidence="15 16">SAG 2036</strain>
    </source>
</reference>
<evidence type="ECO:0000313" key="16">
    <source>
        <dbReference type="Proteomes" id="UP001465755"/>
    </source>
</evidence>
<dbReference type="CDD" id="cd18660">
    <property type="entry name" value="CD1_tandem"/>
    <property type="match status" value="1"/>
</dbReference>
<dbReference type="SMART" id="SM00487">
    <property type="entry name" value="DEXDc"/>
    <property type="match status" value="1"/>
</dbReference>
<dbReference type="GO" id="GO:0034728">
    <property type="term" value="P:nucleosome organization"/>
    <property type="evidence" value="ECO:0007669"/>
    <property type="project" value="TreeGrafter"/>
</dbReference>
<feature type="domain" description="Helicase C-terminal" evidence="14">
    <location>
        <begin position="904"/>
        <end position="1060"/>
    </location>
</feature>
<feature type="region of interest" description="Disordered" evidence="11">
    <location>
        <begin position="1635"/>
        <end position="1709"/>
    </location>
</feature>
<feature type="region of interest" description="Disordered" evidence="11">
    <location>
        <begin position="1477"/>
        <end position="1542"/>
    </location>
</feature>
<evidence type="ECO:0000256" key="1">
    <source>
        <dbReference type="ARBA" id="ARBA00004123"/>
    </source>
</evidence>
<dbReference type="InterPro" id="IPR038718">
    <property type="entry name" value="SNF2-like_sf"/>
</dbReference>
<dbReference type="Pfam" id="PF00385">
    <property type="entry name" value="Chromo"/>
    <property type="match status" value="1"/>
</dbReference>
<feature type="domain" description="Chromo" evidence="12">
    <location>
        <begin position="399"/>
        <end position="462"/>
    </location>
</feature>
<dbReference type="SMART" id="SM01176">
    <property type="entry name" value="DUF4208"/>
    <property type="match status" value="1"/>
</dbReference>
<dbReference type="SMART" id="SM00298">
    <property type="entry name" value="CHROMO"/>
    <property type="match status" value="2"/>
</dbReference>
<keyword evidence="9" id="KW-0238">DNA-binding</keyword>
<evidence type="ECO:0000256" key="7">
    <source>
        <dbReference type="ARBA" id="ARBA00022840"/>
    </source>
</evidence>
<evidence type="ECO:0000259" key="14">
    <source>
        <dbReference type="PROSITE" id="PS51194"/>
    </source>
</evidence>
<keyword evidence="16" id="KW-1185">Reference proteome</keyword>
<dbReference type="PROSITE" id="PS50013">
    <property type="entry name" value="CHROMO_2"/>
    <property type="match status" value="2"/>
</dbReference>
<feature type="domain" description="Chromo" evidence="12">
    <location>
        <begin position="495"/>
        <end position="558"/>
    </location>
</feature>
<sequence>MAHQALCRSVDGCFARLHKKYSQAHHATTSCKSGRGGQGALARNASPSKKQLLLELTMQYAADLADRGYGDDAAVQRSRKPADFAYAEAASNGFGEYEDPESEADGRDGDDPNDEDFSAELERPGRPSSAARRRYADREDDDDDDEAGLQELEEAGEDDDKDPSFIVGGRKRVTAQRTARQTPRKTPPRPPKPKYAENSEGEEEDDDEDIGIGAKGAHHGHHAPSYGVTPPAYSHAAVRQQQQQQEQQQSLEDMRMAQRMQRQMDSGTDARPRRAAARQAERLLKTSYLDDEPDVNDPEDDEGALHRGALGLRMNPRKAPHQSQRSTRGTPPASAAPKRNVSARNQGQPRVKYDEDAGYAEAMDSEDAEDEEVEKRLADAKAAAAVVPAFLTSFEGLDDEVERVLGHRDAEGVSPDTVDPWNTREFHVKWRRWSFVHCSWDTLTTLSQLGGFKRVLNYIKRQDDLAAIRPRLSREENELRDVERQMEEQLVQEHMQVERVVAERIQAEDSSLQYLVKWQGLPYSETTWEITEDIHQAGGQDAIDEFQERQRRLMMATQTVESARRAFENNNTRAMSVQPSFLAGGGTLRDYQLAGLNWLVYSWGRNYNCILADEMGLGKTIQCVSMIGYLLCAQSIAGPFLVVVPLSTVPNWIREFRRWLPQCNALVYIGDSTSRKVARAFEFYNDHNSGRPFKFDVLITTYELVLKDAAELGKIKWSYLMVDEAHRLKNHESALYMELCTWTFKNKLLITGTPLQNSLKELWALLQFLEPSRFPDCADFEARYSLDDAQGVTALHAELRPHLLRRVIKDVERSLPPKNERILRVAMTPLQKQYYKWILTRNFKELNKGTKGGAQVSLLNIITELKKCCNHPFLFDSAESDFRGSEGDVNAVDRLTVTSGKMVLLDKLLRRLKETGHRVLIFSQMVRVLDIVSDYMRLRGFQHQRLDGSTPAAQRHQAMEHFNAPGSKDFCFLLSTRAGGLGINLATADTVVIFDSDWNPQNDLQAMSRAHRIGQTETVNIYRLLTSGSVEENILERAKQKMVLDHLVIQRMDTSGRTVLDAGGGQATAKAMFGKDELAAILKFGAEELFKEDEGTKTERQHQLLAEDIDAILARAEVVGEAEQAAEGGNSDLLNAFNVATFKGDDVDEANFWNMLIPTTERVKEERAPESLGVRAARLRNAEEAVTRGDPASGEESEGSGESDQEKAPTRARGSRASTSKAGGGGSKRRSTVHEPGPPIEGALIRIDTWPTEGPDGQPLPRTDAMEVWPKRLSRRDAGAFLRGVRRYGRPERLADIAEEAGPTMATMPMAALQALWHGLISGCEKVDVQSKSLALDAKNSQLDFFGVAIKATELITFVNGMRLLARKVASVSDPAKQFRLESANIAVPKWGRSCAWTARDDAMLLLGVHWFGQNQWEAIARDERLGLRDKLAAAAVEKTLRKAGKKMNDKDSQLLPRGSMLETRVLQLLKKLESSAAQRGGGGRQQQLKLGKGGAGVSRLPPNATKARSSRGPAGGQHQGAAAARDAAGEDWDKPSTSGRDSMEELLGEEILMQVKKMRLLQRKGSEMDQKKVVEKTRKYLMCVGDHISQVASARGRNSQRNVLRLRGKLWQYVATYTENNMDGPQLEQVYEKIRSSKHSASDIAPAAAAAQPPRSSQGQKRSLDPDADEPPAKWGRHSEGSAWDPASGDYRGSTPQQQEDEPYQEFD</sequence>
<keyword evidence="3" id="KW-0677">Repeat</keyword>
<keyword evidence="10" id="KW-0539">Nucleus</keyword>
<evidence type="ECO:0000313" key="15">
    <source>
        <dbReference type="EMBL" id="KAK9788572.1"/>
    </source>
</evidence>
<dbReference type="InterPro" id="IPR056302">
    <property type="entry name" value="CHD1-2/Hrp3_HTH"/>
</dbReference>
<feature type="compositionally biased region" description="Acidic residues" evidence="11">
    <location>
        <begin position="199"/>
        <end position="210"/>
    </location>
</feature>
<dbReference type="SUPFAM" id="SSF54160">
    <property type="entry name" value="Chromo domain-like"/>
    <property type="match status" value="2"/>
</dbReference>
<dbReference type="InterPro" id="IPR000953">
    <property type="entry name" value="Chromo/chromo_shadow_dom"/>
</dbReference>
<dbReference type="PROSITE" id="PS51194">
    <property type="entry name" value="HELICASE_CTER"/>
    <property type="match status" value="1"/>
</dbReference>
<dbReference type="PANTHER" id="PTHR45623:SF14">
    <property type="entry name" value="CHROMODOMAIN-HELICASE-DNA-BINDING PROTEIN 1"/>
    <property type="match status" value="1"/>
</dbReference>
<dbReference type="GO" id="GO:0005634">
    <property type="term" value="C:nucleus"/>
    <property type="evidence" value="ECO:0007669"/>
    <property type="project" value="UniProtKB-SubCell"/>
</dbReference>
<dbReference type="FunFam" id="3.40.50.10810:FF:000005">
    <property type="entry name" value="Photoperiod-independent early flowering 1"/>
    <property type="match status" value="1"/>
</dbReference>
<dbReference type="Proteomes" id="UP001465755">
    <property type="component" value="Unassembled WGS sequence"/>
</dbReference>
<dbReference type="EMBL" id="JALJOQ010000224">
    <property type="protein sequence ID" value="KAK9788572.1"/>
    <property type="molecule type" value="Genomic_DNA"/>
</dbReference>
<feature type="compositionally biased region" description="Acidic residues" evidence="11">
    <location>
        <begin position="1700"/>
        <end position="1709"/>
    </location>
</feature>
<comment type="caution">
    <text evidence="15">The sequence shown here is derived from an EMBL/GenBank/DDBJ whole genome shotgun (WGS) entry which is preliminary data.</text>
</comment>
<keyword evidence="4" id="KW-0547">Nucleotide-binding</keyword>
<feature type="region of interest" description="Disordered" evidence="11">
    <location>
        <begin position="25"/>
        <end position="44"/>
    </location>
</feature>
<keyword evidence="7" id="KW-0067">ATP-binding</keyword>
<feature type="compositionally biased region" description="Acidic residues" evidence="11">
    <location>
        <begin position="138"/>
        <end position="161"/>
    </location>
</feature>
<dbReference type="InterPro" id="IPR025260">
    <property type="entry name" value="CHD1-like_C"/>
</dbReference>
<organism evidence="15 16">
    <name type="scientific">Symbiochloris irregularis</name>
    <dbReference type="NCBI Taxonomy" id="706552"/>
    <lineage>
        <taxon>Eukaryota</taxon>
        <taxon>Viridiplantae</taxon>
        <taxon>Chlorophyta</taxon>
        <taxon>core chlorophytes</taxon>
        <taxon>Trebouxiophyceae</taxon>
        <taxon>Trebouxiales</taxon>
        <taxon>Trebouxiaceae</taxon>
        <taxon>Symbiochloris</taxon>
    </lineage>
</organism>
<feature type="compositionally biased region" description="Low complexity" evidence="11">
    <location>
        <begin position="1211"/>
        <end position="1221"/>
    </location>
</feature>
<evidence type="ECO:0000256" key="2">
    <source>
        <dbReference type="ARBA" id="ARBA00007025"/>
    </source>
</evidence>
<dbReference type="Gene3D" id="2.40.50.40">
    <property type="match status" value="2"/>
</dbReference>
<dbReference type="GO" id="GO:0003682">
    <property type="term" value="F:chromatin binding"/>
    <property type="evidence" value="ECO:0007669"/>
    <property type="project" value="TreeGrafter"/>
</dbReference>
<feature type="compositionally biased region" description="Low complexity" evidence="11">
    <location>
        <begin position="1643"/>
        <end position="1658"/>
    </location>
</feature>
<dbReference type="InterPro" id="IPR014001">
    <property type="entry name" value="Helicase_ATP-bd"/>
</dbReference>
<dbReference type="InterPro" id="IPR049730">
    <property type="entry name" value="SNF2/RAD54-like_C"/>
</dbReference>
<dbReference type="SMART" id="SM00490">
    <property type="entry name" value="HELICc"/>
    <property type="match status" value="1"/>
</dbReference>
<dbReference type="InterPro" id="IPR002464">
    <property type="entry name" value="DNA/RNA_helicase_DEAH_CS"/>
</dbReference>
<dbReference type="CDD" id="cd18659">
    <property type="entry name" value="CD2_tandem"/>
    <property type="match status" value="1"/>
</dbReference>
<keyword evidence="8" id="KW-0156">Chromatin regulator</keyword>
<keyword evidence="6" id="KW-0347">Helicase</keyword>
<dbReference type="Pfam" id="PF00271">
    <property type="entry name" value="Helicase_C"/>
    <property type="match status" value="1"/>
</dbReference>
<dbReference type="GO" id="GO:0005524">
    <property type="term" value="F:ATP binding"/>
    <property type="evidence" value="ECO:0007669"/>
    <property type="project" value="UniProtKB-KW"/>
</dbReference>
<dbReference type="Gene3D" id="3.40.50.300">
    <property type="entry name" value="P-loop containing nucleotide triphosphate hydrolases"/>
    <property type="match status" value="1"/>
</dbReference>
<accession>A0AAW1NLC3</accession>
<dbReference type="Pfam" id="PF23588">
    <property type="entry name" value="HTH_CHD1_Hrp3"/>
    <property type="match status" value="1"/>
</dbReference>
<feature type="region of interest" description="Disordered" evidence="11">
    <location>
        <begin position="1174"/>
        <end position="1240"/>
    </location>
</feature>
<dbReference type="GO" id="GO:0042393">
    <property type="term" value="F:histone binding"/>
    <property type="evidence" value="ECO:0007669"/>
    <property type="project" value="TreeGrafter"/>
</dbReference>
<dbReference type="GO" id="GO:0004386">
    <property type="term" value="F:helicase activity"/>
    <property type="evidence" value="ECO:0007669"/>
    <property type="project" value="UniProtKB-KW"/>
</dbReference>
<dbReference type="InterPro" id="IPR001005">
    <property type="entry name" value="SANT/Myb"/>
</dbReference>
<dbReference type="InterPro" id="IPR023780">
    <property type="entry name" value="Chromo_domain"/>
</dbReference>
<feature type="compositionally biased region" description="Acidic residues" evidence="11">
    <location>
        <begin position="289"/>
        <end position="302"/>
    </location>
</feature>
<proteinExistence type="inferred from homology"/>
<dbReference type="GO" id="GO:0000785">
    <property type="term" value="C:chromatin"/>
    <property type="evidence" value="ECO:0007669"/>
    <property type="project" value="TreeGrafter"/>
</dbReference>
<dbReference type="PANTHER" id="PTHR45623">
    <property type="entry name" value="CHROMODOMAIN-HELICASE-DNA-BINDING PROTEIN 3-RELATED-RELATED"/>
    <property type="match status" value="1"/>
</dbReference>
<evidence type="ECO:0000256" key="5">
    <source>
        <dbReference type="ARBA" id="ARBA00022801"/>
    </source>
</evidence>
<dbReference type="FunFam" id="3.40.50.300:FF:000130">
    <property type="entry name" value="Chromodomain-helicase-DNA-binding protein 2 isoform 1"/>
    <property type="match status" value="1"/>
</dbReference>
<feature type="domain" description="Helicase ATP-binding" evidence="13">
    <location>
        <begin position="600"/>
        <end position="772"/>
    </location>
</feature>
<dbReference type="InterPro" id="IPR000330">
    <property type="entry name" value="SNF2_N"/>
</dbReference>
<evidence type="ECO:0000256" key="8">
    <source>
        <dbReference type="ARBA" id="ARBA00022853"/>
    </source>
</evidence>
<comment type="similarity">
    <text evidence="2">Belongs to the SNF2/RAD54 helicase family.</text>
</comment>
<evidence type="ECO:0000259" key="13">
    <source>
        <dbReference type="PROSITE" id="PS51192"/>
    </source>
</evidence>
<dbReference type="Pfam" id="PF00176">
    <property type="entry name" value="SNF2-rel_dom"/>
    <property type="match status" value="1"/>
</dbReference>
<dbReference type="CDD" id="cd00167">
    <property type="entry name" value="SANT"/>
    <property type="match status" value="1"/>
</dbReference>
<dbReference type="Gene3D" id="3.40.50.10810">
    <property type="entry name" value="Tandem AAA-ATPase domain"/>
    <property type="match status" value="1"/>
</dbReference>
<evidence type="ECO:0000256" key="10">
    <source>
        <dbReference type="ARBA" id="ARBA00023242"/>
    </source>
</evidence>
<name>A0AAW1NLC3_9CHLO</name>
<evidence type="ECO:0000256" key="4">
    <source>
        <dbReference type="ARBA" id="ARBA00022741"/>
    </source>
</evidence>
<dbReference type="SUPFAM" id="SSF52540">
    <property type="entry name" value="P-loop containing nucleoside triphosphate hydrolases"/>
    <property type="match status" value="2"/>
</dbReference>
<protein>
    <submittedName>
        <fullName evidence="15">Uncharacterized protein</fullName>
    </submittedName>
</protein>
<evidence type="ECO:0000256" key="6">
    <source>
        <dbReference type="ARBA" id="ARBA00022806"/>
    </source>
</evidence>
<dbReference type="Pfam" id="PF13907">
    <property type="entry name" value="CHD1-like_C"/>
    <property type="match status" value="1"/>
</dbReference>
<dbReference type="GO" id="GO:0140658">
    <property type="term" value="F:ATP-dependent chromatin remodeler activity"/>
    <property type="evidence" value="ECO:0007669"/>
    <property type="project" value="TreeGrafter"/>
</dbReference>
<keyword evidence="5" id="KW-0378">Hydrolase</keyword>
<evidence type="ECO:0000256" key="3">
    <source>
        <dbReference type="ARBA" id="ARBA00022737"/>
    </source>
</evidence>
<evidence type="ECO:0000256" key="11">
    <source>
        <dbReference type="SAM" id="MobiDB-lite"/>
    </source>
</evidence>
<feature type="region of interest" description="Disordered" evidence="11">
    <location>
        <begin position="86"/>
        <end position="356"/>
    </location>
</feature>
<dbReference type="InterPro" id="IPR001650">
    <property type="entry name" value="Helicase_C-like"/>
</dbReference>
<feature type="compositionally biased region" description="Acidic residues" evidence="11">
    <location>
        <begin position="1193"/>
        <end position="1203"/>
    </location>
</feature>
<feature type="compositionally biased region" description="Low complexity" evidence="11">
    <location>
        <begin position="240"/>
        <end position="249"/>
    </location>
</feature>
<dbReference type="InterPro" id="IPR016197">
    <property type="entry name" value="Chromo-like_dom_sf"/>
</dbReference>
<dbReference type="CDD" id="cd18793">
    <property type="entry name" value="SF2_C_SNF"/>
    <property type="match status" value="1"/>
</dbReference>
<dbReference type="GO" id="GO:0003677">
    <property type="term" value="F:DNA binding"/>
    <property type="evidence" value="ECO:0007669"/>
    <property type="project" value="UniProtKB-KW"/>
</dbReference>
<comment type="subcellular location">
    <subcellularLocation>
        <location evidence="1">Nucleus</location>
    </subcellularLocation>
</comment>
<dbReference type="PROSITE" id="PS51192">
    <property type="entry name" value="HELICASE_ATP_BIND_1"/>
    <property type="match status" value="1"/>
</dbReference>
<gene>
    <name evidence="15" type="ORF">WJX73_002856</name>
</gene>
<dbReference type="GO" id="GO:0016887">
    <property type="term" value="F:ATP hydrolysis activity"/>
    <property type="evidence" value="ECO:0007669"/>
    <property type="project" value="TreeGrafter"/>
</dbReference>
<dbReference type="InterPro" id="IPR027417">
    <property type="entry name" value="P-loop_NTPase"/>
</dbReference>
<dbReference type="PROSITE" id="PS00690">
    <property type="entry name" value="DEAH_ATP_HELICASE"/>
    <property type="match status" value="1"/>
</dbReference>
<dbReference type="Gene3D" id="1.10.10.60">
    <property type="entry name" value="Homeodomain-like"/>
    <property type="match status" value="1"/>
</dbReference>
<evidence type="ECO:0000259" key="12">
    <source>
        <dbReference type="PROSITE" id="PS50013"/>
    </source>
</evidence>
<evidence type="ECO:0000256" key="9">
    <source>
        <dbReference type="ARBA" id="ARBA00023125"/>
    </source>
</evidence>